<feature type="compositionally biased region" description="Basic and acidic residues" evidence="4">
    <location>
        <begin position="2760"/>
        <end position="2798"/>
    </location>
</feature>
<feature type="compositionally biased region" description="Low complexity" evidence="4">
    <location>
        <begin position="6101"/>
        <end position="6110"/>
    </location>
</feature>
<keyword evidence="3" id="KW-0040">ANK repeat</keyword>
<gene>
    <name evidence="5" type="ORF">CSUI_003006</name>
</gene>
<feature type="compositionally biased region" description="Polar residues" evidence="4">
    <location>
        <begin position="421"/>
        <end position="440"/>
    </location>
</feature>
<feature type="compositionally biased region" description="Basic and acidic residues" evidence="4">
    <location>
        <begin position="2231"/>
        <end position="2247"/>
    </location>
</feature>
<feature type="region of interest" description="Disordered" evidence="4">
    <location>
        <begin position="1917"/>
        <end position="2022"/>
    </location>
</feature>
<feature type="compositionally biased region" description="Basic and acidic residues" evidence="4">
    <location>
        <begin position="2725"/>
        <end position="2740"/>
    </location>
</feature>
<feature type="compositionally biased region" description="Low complexity" evidence="4">
    <location>
        <begin position="1715"/>
        <end position="1727"/>
    </location>
</feature>
<feature type="region of interest" description="Disordered" evidence="4">
    <location>
        <begin position="2754"/>
        <end position="3019"/>
    </location>
</feature>
<feature type="compositionally biased region" description="Low complexity" evidence="4">
    <location>
        <begin position="5661"/>
        <end position="5672"/>
    </location>
</feature>
<dbReference type="SMART" id="SM00248">
    <property type="entry name" value="ANK"/>
    <property type="match status" value="5"/>
</dbReference>
<feature type="compositionally biased region" description="Basic and acidic residues" evidence="4">
    <location>
        <begin position="4309"/>
        <end position="4342"/>
    </location>
</feature>
<dbReference type="OrthoDB" id="333260at2759"/>
<feature type="compositionally biased region" description="Low complexity" evidence="4">
    <location>
        <begin position="3880"/>
        <end position="3889"/>
    </location>
</feature>
<feature type="region of interest" description="Disordered" evidence="4">
    <location>
        <begin position="3401"/>
        <end position="3427"/>
    </location>
</feature>
<feature type="compositionally biased region" description="Acidic residues" evidence="4">
    <location>
        <begin position="3171"/>
        <end position="3193"/>
    </location>
</feature>
<feature type="compositionally biased region" description="Acidic residues" evidence="4">
    <location>
        <begin position="5925"/>
        <end position="5939"/>
    </location>
</feature>
<feature type="region of interest" description="Disordered" evidence="4">
    <location>
        <begin position="381"/>
        <end position="446"/>
    </location>
</feature>
<feature type="compositionally biased region" description="Polar residues" evidence="4">
    <location>
        <begin position="2268"/>
        <end position="2286"/>
    </location>
</feature>
<feature type="region of interest" description="Disordered" evidence="4">
    <location>
        <begin position="3961"/>
        <end position="3980"/>
    </location>
</feature>
<dbReference type="GeneID" id="94426415"/>
<feature type="compositionally biased region" description="Basic and acidic residues" evidence="4">
    <location>
        <begin position="2978"/>
        <end position="3002"/>
    </location>
</feature>
<feature type="region of interest" description="Disordered" evidence="4">
    <location>
        <begin position="3471"/>
        <end position="3512"/>
    </location>
</feature>
<feature type="region of interest" description="Disordered" evidence="4">
    <location>
        <begin position="598"/>
        <end position="705"/>
    </location>
</feature>
<feature type="region of interest" description="Disordered" evidence="4">
    <location>
        <begin position="6183"/>
        <end position="6241"/>
    </location>
</feature>
<feature type="compositionally biased region" description="Basic and acidic residues" evidence="4">
    <location>
        <begin position="2896"/>
        <end position="2905"/>
    </location>
</feature>
<feature type="compositionally biased region" description="Basic and acidic residues" evidence="4">
    <location>
        <begin position="1475"/>
        <end position="1503"/>
    </location>
</feature>
<feature type="compositionally biased region" description="Low complexity" evidence="4">
    <location>
        <begin position="5993"/>
        <end position="6007"/>
    </location>
</feature>
<dbReference type="EMBL" id="MIGC01001272">
    <property type="protein sequence ID" value="PHJ23137.1"/>
    <property type="molecule type" value="Genomic_DNA"/>
</dbReference>
<name>A0A2C6L2I3_9APIC</name>
<feature type="compositionally biased region" description="Low complexity" evidence="4">
    <location>
        <begin position="164"/>
        <end position="173"/>
    </location>
</feature>
<accession>A0A2C6L2I3</accession>
<feature type="compositionally biased region" description="Polar residues" evidence="4">
    <location>
        <begin position="5684"/>
        <end position="5698"/>
    </location>
</feature>
<feature type="compositionally biased region" description="Low complexity" evidence="4">
    <location>
        <begin position="5719"/>
        <end position="5740"/>
    </location>
</feature>
<feature type="compositionally biased region" description="Basic and acidic residues" evidence="4">
    <location>
        <begin position="3788"/>
        <end position="3837"/>
    </location>
</feature>
<feature type="region of interest" description="Disordered" evidence="4">
    <location>
        <begin position="4775"/>
        <end position="4902"/>
    </location>
</feature>
<dbReference type="VEuPathDB" id="ToxoDB:CSUI_003006"/>
<feature type="compositionally biased region" description="Polar residues" evidence="4">
    <location>
        <begin position="3196"/>
        <end position="3210"/>
    </location>
</feature>
<feature type="compositionally biased region" description="Low complexity" evidence="4">
    <location>
        <begin position="486"/>
        <end position="504"/>
    </location>
</feature>
<feature type="region of interest" description="Disordered" evidence="4">
    <location>
        <begin position="4464"/>
        <end position="4539"/>
    </location>
</feature>
<feature type="compositionally biased region" description="Polar residues" evidence="4">
    <location>
        <begin position="5351"/>
        <end position="5368"/>
    </location>
</feature>
<feature type="compositionally biased region" description="Basic and acidic residues" evidence="4">
    <location>
        <begin position="4352"/>
        <end position="4375"/>
    </location>
</feature>
<feature type="compositionally biased region" description="Basic and acidic residues" evidence="4">
    <location>
        <begin position="5848"/>
        <end position="5876"/>
    </location>
</feature>
<feature type="compositionally biased region" description="Polar residues" evidence="4">
    <location>
        <begin position="5511"/>
        <end position="5521"/>
    </location>
</feature>
<feature type="compositionally biased region" description="Basic and acidic residues" evidence="4">
    <location>
        <begin position="1521"/>
        <end position="1530"/>
    </location>
</feature>
<dbReference type="PANTHER" id="PTHR13354">
    <property type="entry name" value="ROUND SPERMATID BASIC PROTEIN 1"/>
    <property type="match status" value="1"/>
</dbReference>
<comment type="caution">
    <text evidence="5">The sequence shown here is derived from an EMBL/GenBank/DDBJ whole genome shotgun (WGS) entry which is preliminary data.</text>
</comment>
<feature type="compositionally biased region" description="Low complexity" evidence="4">
    <location>
        <begin position="2316"/>
        <end position="2329"/>
    </location>
</feature>
<evidence type="ECO:0000256" key="3">
    <source>
        <dbReference type="PROSITE-ProRule" id="PRU00023"/>
    </source>
</evidence>
<feature type="repeat" description="ANK" evidence="3">
    <location>
        <begin position="1343"/>
        <end position="1367"/>
    </location>
</feature>
<sequence length="6241" mass="687596">MWGRIFFSSGTTPSEEKREERAAAPSLSPLNHPPTGPISDSLSGSNVPLSVSSSPTSSPSFVTPSSPPQPLPSPASSRVLTYHDILQAQGRSADPSTSSKTVPVPSSNRVRRVPSLLGPHQQRQASPSSPSSRPLSSRGDSFLGPTPLSSPTSGHVDATPRENSSSSSASLLSPRCHDEDVYGSKQRPADSSSSSTLPPLKPSHDSSISLTPAGSSSSLPSLPLRYLQHRFVYTCPEWESLSGSSLFSSPTSSAGDTPRTPGEPLSCLPDPDGGHRGTPYAFQTNSFRSFRQKNSQDTNVQASLHISSPSSSPNSHLLLHLPLRRPGACVLIDQTIEDVHPQPSAARLLNSSLEEEHSLGKEVSLSPLPSSTVLITIRKSSLRKGRISSDEDEREDDADSVPRESDDGDDGDEEKKLPAASVSSLFSSPEPHSTDNTATNPLGGEDFNTVLNVQTCQLARHDSTGLGHTEEDGGGGGSLFERRRQSSLCSSTSSSSLSPSSSSSKARDLSQGCALHVSRCKVVDGKIIKEKKRSASKQKTRHGGYETFPPSLSCCLSPDIISGVPKTFSPYIRELRASSCGISIISPDFYFLVHRRRREKDTREDESHKDRPCDGSQDGSVRRRRDRDGIKGLEREDEAGPSTHERSNREISPLHEGEEEISDQKRGSRRGSDLLAHGGRLQGEATRRKEEEEKDRHVYQESHGRERMMTIPSGKHERTGGDERREGGVLETHSLILRKEIRPGFFSYLPVLEFLDLRWNNLSSLPLSIAHLTSLHTLLLDGNALTSLPVVLLFLPHLKILSVSSNFLTAFPSLFSCNKIDGEKARERGISDSSPLHHSCPSPFLPGAGPGGEKKEGLSQGGGGEQGEGEREENKRSVGLNAMSAHRGALDGGPSGGPSMNRGRRCIRLNSVDVGGMKSNKSDLLLQEREKRNRRGFSPDVDDDEETRREKKVIMDCLRSLSETSLTSSSSSSCSPLEILHLEANALGDVSFLSSPFFSHLREVHIHCNNFTLIPLRLYQQGHPQNPLTELSLDWLRYTSPPLPRLIRGSQLRRFLSRLQAIETWLHAHARDLKKKIEDVLLHDVSRGEDARSSLKKGDLSSSSSYSIHQSRNTNLPSAGIVSDITSRGRYEEGERQGGEKDEEQRGRTCGCEMNHHLPFSFFSYEEELLLTGGGGGCHSSLSSLCSSSSSFVDSSASIPPASPPPLAPQSVAALAPWVGECSSSRQDHLSGLNEETSHHVHHPVSPSFSSDFSSSSSSLSKACSCCISFLEFVYFFSTDEDAWVCPPVSSESYPRLLSVAPSSSSSSTCEHDKIFFSLCIQEIRLAVCRCICSDISLASDSRGRTRLHVAALEGHEGVARALTRGGKSSLYFLDADGWSPFFLSIKEKQFNLAVFLTEEVTFSLRQRRQEIEEDLKRRKKKKKQQMIPLLLREDEEIDEAAGHEEKIRRDKKRELMKHFLSIDDEEPTHQGRGGNRDDLTDQNKGSEEEREKPLLKSLRKEQITSASHVRDAMLTGRKTGGKEKEEALPERQATTIEEIQQDSLHEEKKKGAKNRKKTCCSSFSFHQGEDPYDDAKDEGCVMFLNKNGGGLQKGYLDTSLIHSSVILPPRCSSSSSSFFSMESFCPSSSFSFLPSQLALLDTYRLLNGGAGIYGTPLHVATVNFDFPLCSFLLHAGCDITAVDADGNSPLHVLFSVFDRGGGGGPGDLSDTLNSSSSSSSPRRSSSFLSKPYPRNTKLRPACSSRSLLLGDHHYSHTPLIYTRDSSLLLHCAKKMNECEAKTGQLTPLCGCRSKDYFSFFSFSSIGYASHAFPTSPFYGQDKHVFLSLSRNAGSNGGRGGETAVGYSYGHSFSSKKRRQFLRSLSRYSRLRLHFQRLLGTSILPAAIEVGLLLIHHPRIDAISHPSRVAISLPASASSSALSPDGEMNSKCSPQEQEEASQPSHLNNPPPSTLGQEGLDTQGHLCPSRFYPSTTPPRPLSPNDKKVASLSDQGKAIAPPTSSSQRASDAFSMHHPPPHSSYSLVSPPVIRMCLRVNQLNNDLWGPIHLAARRGQQQGLWFVRELLEVTHPKCKKGTCVHAESVDFIAAPSVFTRAALCLREHIRGSKTKKTTSEFEGMPSLMEKFLGMTPTQSDGEVYSSSTRNQGGWMRKKGGGEDERRGGEQEEGDRRERGESRRGCRGRDRNLLPLGEKKGGEQQERNESEDGRIERRRRGQSEDSRGGSPQMISHYPREGENSVRRRHEIDYHVVGLNSLLPSGGKENRVVKSETSSTAINQEGGDSSSTTARKERKEEEKRFRGIAESPSPGVSRKRSVSADAISSSPLSASTSPPPAGVSTPCDKEKDRMIADSKKDPASSSSGVRKENSGGERQGNEANPFLSASSRQQKKLPGEKTKGLKGSLAEEIPQKILKDISGDSSCDQCGVAHQTTSSSGVRTAASGMKDVERGGGRRDGNERSSSCGLGSTEASVLHDKALISIVRGHRSCNERGGGEQETDGPLYEIEGEGSIVGPKLRNEVLHFQRHSAASSAAEALQMAVFAIFLGPHAAALDFFPLSPTLLPPGFLCLLGGGEGREGGHNASCAVDVLQHSLHTRVCPFTFDLNLRGGSHLWTPLHLAAHSGSFKLVQQLLDGGAHAGIVNRLGKNSRAVARGSHQQAIERFIQQQEQLDAWRITHRTAKCTYSSASGNTSPLALQLRDAFIRLRVNRFGRRPRFSLHHHRHKRKGETGEKKKNHGCDEESSRFRNLAFSDGHCLSSSLGGERKKEGGGEEGESKEVSDMNERYYETSSNRKIESRNKSQQESFRNFLSSSGGGKARRSSFVSSPLSPSSFPPSASSSSSASSNSRIDPLPSTSSTLSSDELRPSPNIGSSSSSSVSTIPRPAHDGLLSSILQGRDTVQEKEEEKKKKNRKTSLALSPTISTYDNDSPIRGELMNEGELFNDYTSLTTSSDPSSSAPSTEKLRKQKGSSQTQEEEEEGLERIEKMKEGRNASGWHEEEKKKVEEEEDTVTRTSASDKTSVFWQRLYSMPLHLVSSIVEDVTRSLSLEGDEDLQLPPGDARQGEERDQEKTREAEENNTKENKVERGENKRDGKAESSQLGDQEDQDAVSGNGRRKDEEDVRRSLPGRERKEETKDRYERKEKEEQEDKNIFSKVKQRRHSEGKRDFEISPPGEEEEDSGTTTDEEEEGEEEEEDQQGHGSSFHTAHPQESLSCPLFGSERQKLGAFTGSSIDLGLHAAFNTARFLSSSPFSSSSSSPPLLPPCPSIYSSLLPEHREADPNHTPASSPDSLALLSSSSSPRSSSCVFPFLSSPSPLSTLAIDALQASALEGPPCRLISLLSHEGVTASLAAFHPLRILSHTSWLLHDRSSPSSSSFHSSHALSYFFSPANRSFLGWSDDRIRREGREEESEKEKEDMKTMRDDRAADTDEGDVWINSAVTCREETTKKNRRDVCTPVQGVRFSSSSRKIRSLSEDSCEGGERGSRRRERRTCSGSHRRSCSSSSTPAKRRERERLPCCRHTSRQASLCREEKWRDGKKRDRLSLLLLLLLPSLGGPQHESDGRYSFSHRVELMRDMFEREGEEDLLDFPDISFPYRREDSLLCRLNGEDLEDLEMMFYASILPPPYTCPQETHEKKDVKEENFVSLLNTSSSASSSSFSSFSSASSSDGEFLTSSPSSLSSSSFLLSSDRHRRHSTSSSSVQEEEEQEGRESDSQAEEENSALGLHSRKPSEGAFLIRFSSRESQVFRRDDPAAVETRGVSLEPCHSVDDQEDRTRAGRNAGLEGGGDGVVDKREEEVSREKREQGEKKKGEERENNAKVQGHDDRKKDEIEGRRKTEAQEEEDRANETREEKKMKRKGRRKPPHSLTRKGFLRRADQGIFSGKKSSSSSSRQQKEGECGDTPPSSSWFFSREEQEEKKAELGLLLGDVSMLEKNIGDGDGRQGGSLPWKVFLERYQRLLGKESRSSQTTRRRKRSRGRRDLEKDRGTWPLLMWTVAHGNEEASMLILDRLDACSWTPLQIETKRGEEDSLVRDRSLIDQFIDIIGDLALIGERRRALLARTPVFHDSLLLLLVRGLPRQDRLRGLACPLPSIGRQNLLHLFMQLNVNGKNSSFSPSSFPFPKREYPSREDREEAGTDPDSIPFDVGRLLLTQKNSEGVFPFLAACFEKDFSLLSQMLSYCCRCRCEDTRERRTSAKGGEGEEQETMDREGEKKQLTFSEMRSLLLCVMMAIETGSYPMLLYFLYQPYISGCPCYIEAFHPAGLCLHRSSKKRLLLPSPLPSLSEEESTRRESNSPFSFSSSASFLEEWIEPRNSHEDDQEKKRKNSGGEDAVKEKEKKRKGEGSENNEEEEGREGMERKKREGGEHDHGGERRRSEEEEEKEEEGLLRVEQEKKASILILLRLQTLVVAIQRRDFRAISLLFNSGFLSPSLLFTAGVLLEEDRYERYHTRALQKKVAIQITKRRLLRQRQQNPHRPLQEEQEEERKEEEEMRNKEEARKKKISEGEKALGREGEKEEDKKKKETGEREMKNSGPSAVSDAPGVYRRRYCVNLRRILTLQAMLMNLRDLLLRRKGRKNEEEREEEGEGEEGDEDSRGEEDEMKHIQRRGEEEEEGGRTRDGEKNTKREKRNTDESRKAGWLHSLSSKGGMNSREEKNISSSMVCDGERPHEEADQEKAQDRLLSSPVHEYERKRKKTKKKTRDRHHLLVSWPDMKKRVHEILMTVILKGRRKTLSSSRKNSDGTPAEEDDDVLVSLLRAHLLSALDTLEVTRASLHFSNNSSSPLMGIDEKKEAPTSAEVNRESPVLQLSTVKEDDRQGEEEEEREKRQSLNLPSPLRASSISETNEDLHSSSQEPTRTAYSSEEPTSSHPDADINNDSSSTHVTRQHQHPSLHSRNSSSSSLALMGPCSPPPFFPLVALSRMVATSMAFEGGVVQGIEDLPPPLVSFFNTCWSCGKKSDVLTASSSLSSRRSSLPLPLSLFLFSSSSSSSPSSGLPIYPSSFSHPRQFAAGTSFSQTDGACPPSSFALGSEGGPSIEGVSSPPVHPKRRYVVYSSGGDADLFFNALGKRHRRTLLKQQGRTTVPESIQKHLGCTYTVEVEGCDVSSRTWGVLCPSGDSLAVIPRGGSSLERNVNDSQGEEKATASGIPFSFGGLKGENFSFTGGLRIATTPGVGGGVLREGTASSQFFGGRANSGKGLETGESGAFCDCCGFFFCPSCLVNLHEDFLRLLLLQEIAVYHRPQPLFFLLSSSRSDESSLSVSPFSSPQSGGRCMTAMESTLAQKLKGAEAGQEDLEILLGCLEERRRRRTGSHTNEQKGGAPLVAKCVGDCDVDVHEPTPPDGSTGEGRPCTSEHSQYSSSKYNSGCTYTRDSDEVHGGARRRQSHSTSDVVSSSPSIVDLTVVFPSSSTKTAFPPTPLAGDLSPSSSLQAPHPREKIGFLTESTHQTPVMEGDKEEMEVIHDKRQVPSSPNISQNDKKDNGNEEEEHKIRESQEKSGVASQVISLSLPLPSQAKQASDQESMVFSPASAAGVVGGQENSLNASSSTSSSGSSPVPNLNEGEEHRQDHVHHEDDRHDKSHGRQSPSLLGGERTSGRFRRKASKGRTSSHHESEQPSPSRPPPPLLQMITKEDGSHAARASGESSSSSPFKPSSRLWRLGTPTGSQSSSSSNSSSSGGGGSSRRTKLSSVFSSFSDHLNTNSSRHPPPHHTPSSHAPPLPPTSHHSPSSSLVSPSSCSSSSSPLKKVFLPYHHRSDEDEALALPSSSSGGKNFSPTATPTDRTHLSVSDNTPMQGQHMQGRSEESPHESSHSSSRRLSGLRRRIFTGFLKKSGSGGGTSHRSSDTTVTGPIKREEKTPTRMMEERRDLREEDGDDKKSMDGGSSRNRQEEEDRRKKPEGGVDGAKQDDCGELGEGGERRRGKTGGGGGEEEEDWRDEEEEGEYAGRTGGPRSDQNVPSASCSSRSMSSPRLCNDSSHQNEEKKRERSPFLHVQEEPVLSHLSQPSSLSPSDTIARPRGCSSPIHTSRHPHHPDMSCVNDSPSIILSSSSKASSLLSLPLSKEMSSASLRKKKSILDQLRQQKKRQQAKEAAEKRQVALQPFLGSRRSSSSSLLRTRRRKTQQAASSYLSRYQHRLPASTAPTIPIDFNLFSAHADEQTLSPRLLESIKQAPPLGDQESEVKKTTVKMLSQPSSPIMSNRAFSSTIKMTKTPKVPQRQEGGGGLIVRGDGDGFYMQRRLSPPSNK</sequence>
<feature type="region of interest" description="Disordered" evidence="4">
    <location>
        <begin position="4191"/>
        <end position="4212"/>
    </location>
</feature>
<feature type="region of interest" description="Disordered" evidence="4">
    <location>
        <begin position="911"/>
        <end position="949"/>
    </location>
</feature>
<feature type="compositionally biased region" description="Low complexity" evidence="4">
    <location>
        <begin position="5542"/>
        <end position="5551"/>
    </location>
</feature>
<feature type="region of interest" description="Disordered" evidence="4">
    <location>
        <begin position="2425"/>
        <end position="2465"/>
    </location>
</feature>
<feature type="compositionally biased region" description="Basic and acidic residues" evidence="4">
    <location>
        <begin position="685"/>
        <end position="705"/>
    </location>
</feature>
<keyword evidence="6" id="KW-1185">Reference proteome</keyword>
<feature type="region of interest" description="Disordered" evidence="4">
    <location>
        <begin position="1708"/>
        <end position="1740"/>
    </location>
</feature>
<feature type="compositionally biased region" description="Polar residues" evidence="4">
    <location>
        <begin position="2130"/>
        <end position="2146"/>
    </location>
</feature>
<dbReference type="PROSITE" id="PS50297">
    <property type="entry name" value="ANK_REP_REGION"/>
    <property type="match status" value="2"/>
</dbReference>
<feature type="compositionally biased region" description="Basic and acidic residues" evidence="4">
    <location>
        <begin position="4599"/>
        <end position="4635"/>
    </location>
</feature>
<keyword evidence="1" id="KW-0433">Leucine-rich repeat</keyword>
<feature type="compositionally biased region" description="Polar residues" evidence="4">
    <location>
        <begin position="2911"/>
        <end position="2924"/>
    </location>
</feature>
<feature type="compositionally biased region" description="Low complexity" evidence="4">
    <location>
        <begin position="2943"/>
        <end position="2958"/>
    </location>
</feature>
<feature type="repeat" description="ANK" evidence="3">
    <location>
        <begin position="1656"/>
        <end position="1685"/>
    </location>
</feature>
<evidence type="ECO:0000313" key="5">
    <source>
        <dbReference type="EMBL" id="PHJ23137.1"/>
    </source>
</evidence>
<reference evidence="5 6" key="1">
    <citation type="journal article" date="2017" name="Int. J. Parasitol.">
        <title>The genome of the protozoan parasite Cystoisospora suis and a reverse vaccinology approach to identify vaccine candidates.</title>
        <authorList>
            <person name="Palmieri N."/>
            <person name="Shrestha A."/>
            <person name="Ruttkowski B."/>
            <person name="Beck T."/>
            <person name="Vogl C."/>
            <person name="Tomley F."/>
            <person name="Blake D.P."/>
            <person name="Joachim A."/>
        </authorList>
    </citation>
    <scope>NUCLEOTIDE SEQUENCE [LARGE SCALE GENOMIC DNA]</scope>
    <source>
        <strain evidence="5 6">Wien I</strain>
    </source>
</reference>
<feature type="compositionally biased region" description="Polar residues" evidence="4">
    <location>
        <begin position="1930"/>
        <end position="1947"/>
    </location>
</feature>
<feature type="region of interest" description="Disordered" evidence="4">
    <location>
        <begin position="462"/>
        <end position="507"/>
    </location>
</feature>
<organism evidence="5 6">
    <name type="scientific">Cystoisospora suis</name>
    <dbReference type="NCBI Taxonomy" id="483139"/>
    <lineage>
        <taxon>Eukaryota</taxon>
        <taxon>Sar</taxon>
        <taxon>Alveolata</taxon>
        <taxon>Apicomplexa</taxon>
        <taxon>Conoidasida</taxon>
        <taxon>Coccidia</taxon>
        <taxon>Eucoccidiorida</taxon>
        <taxon>Eimeriorina</taxon>
        <taxon>Sarcocystidae</taxon>
        <taxon>Cystoisospora</taxon>
    </lineage>
</organism>
<feature type="compositionally biased region" description="Basic and acidic residues" evidence="4">
    <location>
        <begin position="3401"/>
        <end position="3425"/>
    </location>
</feature>
<feature type="compositionally biased region" description="Basic and acidic residues" evidence="4">
    <location>
        <begin position="3764"/>
        <end position="3774"/>
    </location>
</feature>
<evidence type="ECO:0000313" key="6">
    <source>
        <dbReference type="Proteomes" id="UP000221165"/>
    </source>
</evidence>
<feature type="region of interest" description="Disordered" evidence="4">
    <location>
        <begin position="3273"/>
        <end position="3293"/>
    </location>
</feature>
<feature type="compositionally biased region" description="Basic and acidic residues" evidence="4">
    <location>
        <begin position="4120"/>
        <end position="4133"/>
    </location>
</feature>
<feature type="region of interest" description="Disordered" evidence="4">
    <location>
        <begin position="4309"/>
        <end position="4386"/>
    </location>
</feature>
<feature type="compositionally biased region" description="Basic and acidic residues" evidence="4">
    <location>
        <begin position="3059"/>
        <end position="3093"/>
    </location>
</feature>
<feature type="compositionally biased region" description="Low complexity" evidence="4">
    <location>
        <begin position="41"/>
        <end position="64"/>
    </location>
</feature>
<feature type="compositionally biased region" description="Low complexity" evidence="4">
    <location>
        <begin position="5634"/>
        <end position="5651"/>
    </location>
</feature>
<feature type="compositionally biased region" description="Polar residues" evidence="4">
    <location>
        <begin position="6183"/>
        <end position="6204"/>
    </location>
</feature>
<feature type="region of interest" description="Disordered" evidence="4">
    <location>
        <begin position="826"/>
        <end position="876"/>
    </location>
</feature>
<dbReference type="InterPro" id="IPR032675">
    <property type="entry name" value="LRR_dom_sf"/>
</dbReference>
<feature type="region of interest" description="Disordered" evidence="4">
    <location>
        <begin position="4274"/>
        <end position="4297"/>
    </location>
</feature>
<feature type="region of interest" description="Disordered" evidence="4">
    <location>
        <begin position="246"/>
        <end position="280"/>
    </location>
</feature>
<feature type="compositionally biased region" description="Basic and acidic residues" evidence="4">
    <location>
        <begin position="3112"/>
        <end position="3149"/>
    </location>
</feature>
<evidence type="ECO:0000256" key="2">
    <source>
        <dbReference type="ARBA" id="ARBA00022737"/>
    </source>
</evidence>
<dbReference type="InterPro" id="IPR002110">
    <property type="entry name" value="Ankyrin_rpt"/>
</dbReference>
<feature type="compositionally biased region" description="Basic and acidic residues" evidence="4">
    <location>
        <begin position="4487"/>
        <end position="4529"/>
    </location>
</feature>
<feature type="repeat" description="ANK" evidence="3">
    <location>
        <begin position="2609"/>
        <end position="2641"/>
    </location>
</feature>
<keyword evidence="2" id="KW-0677">Repeat</keyword>
<feature type="region of interest" description="Disordered" evidence="4">
    <location>
        <begin position="1092"/>
        <end position="1147"/>
    </location>
</feature>
<feature type="compositionally biased region" description="Basic residues" evidence="4">
    <location>
        <begin position="3853"/>
        <end position="3871"/>
    </location>
</feature>
<feature type="compositionally biased region" description="Basic residues" evidence="4">
    <location>
        <begin position="3482"/>
        <end position="3497"/>
    </location>
</feature>
<feature type="region of interest" description="Disordered" evidence="4">
    <location>
        <begin position="3667"/>
        <end position="3911"/>
    </location>
</feature>
<feature type="compositionally biased region" description="Acidic residues" evidence="4">
    <location>
        <begin position="4579"/>
        <end position="4598"/>
    </location>
</feature>
<feature type="compositionally biased region" description="Polar residues" evidence="4">
    <location>
        <begin position="1108"/>
        <end position="1117"/>
    </location>
</feature>
<feature type="region of interest" description="Disordered" evidence="4">
    <location>
        <begin position="4574"/>
        <end position="4702"/>
    </location>
</feature>
<feature type="compositionally biased region" description="Basic and acidic residues" evidence="4">
    <location>
        <begin position="6083"/>
        <end position="6092"/>
    </location>
</feature>
<feature type="compositionally biased region" description="Basic and acidic residues" evidence="4">
    <location>
        <begin position="5883"/>
        <end position="5905"/>
    </location>
</feature>
<feature type="compositionally biased region" description="Basic and acidic residues" evidence="4">
    <location>
        <begin position="1127"/>
        <end position="1147"/>
    </location>
</feature>
<feature type="region of interest" description="Disordered" evidence="4">
    <location>
        <begin position="3045"/>
        <end position="3215"/>
    </location>
</feature>
<feature type="region of interest" description="Disordered" evidence="4">
    <location>
        <begin position="4111"/>
        <end position="4137"/>
    </location>
</feature>
<feature type="region of interest" description="Disordered" evidence="4">
    <location>
        <begin position="1"/>
        <end position="220"/>
    </location>
</feature>
<feature type="compositionally biased region" description="Basic and acidic residues" evidence="4">
    <location>
        <begin position="5559"/>
        <end position="5575"/>
    </location>
</feature>
<protein>
    <submittedName>
        <fullName evidence="5">Leucine rich repeat-containing protein</fullName>
    </submittedName>
</protein>
<feature type="compositionally biased region" description="Basic residues" evidence="4">
    <location>
        <begin position="2712"/>
        <end position="2724"/>
    </location>
</feature>
<dbReference type="Gene3D" id="1.25.40.20">
    <property type="entry name" value="Ankyrin repeat-containing domain"/>
    <property type="match status" value="3"/>
</dbReference>
<dbReference type="PROSITE" id="PS50088">
    <property type="entry name" value="ANK_REPEAT"/>
    <property type="match status" value="3"/>
</dbReference>
<feature type="compositionally biased region" description="Low complexity" evidence="4">
    <location>
        <begin position="5955"/>
        <end position="5965"/>
    </location>
</feature>
<feature type="compositionally biased region" description="Polar residues" evidence="4">
    <location>
        <begin position="3009"/>
        <end position="3019"/>
    </location>
</feature>
<dbReference type="SUPFAM" id="SSF52058">
    <property type="entry name" value="L domain-like"/>
    <property type="match status" value="1"/>
</dbReference>
<feature type="compositionally biased region" description="Low complexity" evidence="4">
    <location>
        <begin position="3282"/>
        <end position="3293"/>
    </location>
</feature>
<feature type="compositionally biased region" description="Polar residues" evidence="4">
    <location>
        <begin position="4828"/>
        <end position="4842"/>
    </location>
</feature>
<feature type="compositionally biased region" description="Basic and acidic residues" evidence="4">
    <location>
        <begin position="2287"/>
        <end position="2300"/>
    </location>
</feature>
<feature type="compositionally biased region" description="Basic and acidic residues" evidence="4">
    <location>
        <begin position="643"/>
        <end position="672"/>
    </location>
</feature>
<feature type="compositionally biased region" description="Polar residues" evidence="4">
    <location>
        <begin position="5761"/>
        <end position="5796"/>
    </location>
</feature>
<feature type="compositionally biased region" description="Basic and acidic residues" evidence="4">
    <location>
        <begin position="5974"/>
        <end position="5991"/>
    </location>
</feature>
<dbReference type="InterPro" id="IPR001611">
    <property type="entry name" value="Leu-rich_rpt"/>
</dbReference>
<feature type="compositionally biased region" description="Polar residues" evidence="4">
    <location>
        <begin position="2425"/>
        <end position="2435"/>
    </location>
</feature>
<feature type="compositionally biased region" description="Basic and acidic residues" evidence="4">
    <location>
        <begin position="462"/>
        <end position="471"/>
    </location>
</feature>
<feature type="compositionally biased region" description="Basic and acidic residues" evidence="4">
    <location>
        <begin position="2443"/>
        <end position="2456"/>
    </location>
</feature>
<feature type="region of interest" description="Disordered" evidence="4">
    <location>
        <begin position="1461"/>
        <end position="1535"/>
    </location>
</feature>
<feature type="compositionally biased region" description="Basic and acidic residues" evidence="4">
    <location>
        <begin position="599"/>
        <end position="613"/>
    </location>
</feature>
<feature type="region of interest" description="Disordered" evidence="4">
    <location>
        <begin position="2712"/>
        <end position="2740"/>
    </location>
</feature>
<feature type="region of interest" description="Disordered" evidence="4">
    <location>
        <begin position="5336"/>
        <end position="5393"/>
    </location>
</feature>
<feature type="region of interest" description="Disordered" evidence="4">
    <location>
        <begin position="2130"/>
        <end position="2399"/>
    </location>
</feature>
<feature type="compositionally biased region" description="Low complexity" evidence="4">
    <location>
        <begin position="206"/>
        <end position="220"/>
    </location>
</feature>
<dbReference type="SMART" id="SM00369">
    <property type="entry name" value="LRR_TYP"/>
    <property type="match status" value="4"/>
</dbReference>
<proteinExistence type="predicted"/>
<dbReference type="PROSITE" id="PS51450">
    <property type="entry name" value="LRR"/>
    <property type="match status" value="1"/>
</dbReference>
<feature type="compositionally biased region" description="Basic residues" evidence="4">
    <location>
        <begin position="4691"/>
        <end position="4702"/>
    </location>
</feature>
<feature type="compositionally biased region" description="Acidic residues" evidence="4">
    <location>
        <begin position="3700"/>
        <end position="3718"/>
    </location>
</feature>
<feature type="compositionally biased region" description="Low complexity" evidence="4">
    <location>
        <begin position="121"/>
        <end position="138"/>
    </location>
</feature>
<dbReference type="InterPro" id="IPR036770">
    <property type="entry name" value="Ankyrin_rpt-contain_sf"/>
</dbReference>
<feature type="compositionally biased region" description="Basic and acidic residues" evidence="4">
    <location>
        <begin position="2340"/>
        <end position="2355"/>
    </location>
</feature>
<feature type="non-terminal residue" evidence="5">
    <location>
        <position position="6241"/>
    </location>
</feature>
<feature type="compositionally biased region" description="Basic and acidic residues" evidence="4">
    <location>
        <begin position="4663"/>
        <end position="4678"/>
    </location>
</feature>
<dbReference type="GO" id="GO:0005634">
    <property type="term" value="C:nucleus"/>
    <property type="evidence" value="ECO:0007669"/>
    <property type="project" value="InterPro"/>
</dbReference>
<dbReference type="Proteomes" id="UP000221165">
    <property type="component" value="Unassembled WGS sequence"/>
</dbReference>
<dbReference type="PANTHER" id="PTHR13354:SF11">
    <property type="entry name" value="LYSINE-SPECIFIC DEMETHYLASE 9"/>
    <property type="match status" value="1"/>
</dbReference>
<feature type="compositionally biased region" description="Basic and acidic residues" evidence="4">
    <location>
        <begin position="2154"/>
        <end position="2221"/>
    </location>
</feature>
<dbReference type="InterPro" id="IPR003591">
    <property type="entry name" value="Leu-rich_rpt_typical-subtyp"/>
</dbReference>
<evidence type="ECO:0000256" key="4">
    <source>
        <dbReference type="SAM" id="MobiDB-lite"/>
    </source>
</evidence>
<evidence type="ECO:0000256" key="1">
    <source>
        <dbReference type="ARBA" id="ARBA00022614"/>
    </source>
</evidence>
<dbReference type="InterPro" id="IPR026306">
    <property type="entry name" value="RSBN1/Dpy-2/CEP530"/>
</dbReference>
<feature type="compositionally biased region" description="Basic residues" evidence="4">
    <location>
        <begin position="5593"/>
        <end position="5605"/>
    </location>
</feature>
<feature type="compositionally biased region" description="Low complexity" evidence="4">
    <location>
        <begin position="4892"/>
        <end position="4902"/>
    </location>
</feature>
<feature type="compositionally biased region" description="Acidic residues" evidence="4">
    <location>
        <begin position="390"/>
        <end position="399"/>
    </location>
</feature>
<feature type="compositionally biased region" description="Basic and acidic residues" evidence="4">
    <location>
        <begin position="5797"/>
        <end position="5807"/>
    </location>
</feature>
<dbReference type="RefSeq" id="XP_067924814.1">
    <property type="nucleotide sequence ID" value="XM_068063204.1"/>
</dbReference>
<dbReference type="Pfam" id="PF00023">
    <property type="entry name" value="Ank"/>
    <property type="match status" value="1"/>
</dbReference>
<feature type="region of interest" description="Disordered" evidence="4">
    <location>
        <begin position="6075"/>
        <end position="6125"/>
    </location>
</feature>
<feature type="compositionally biased region" description="Polar residues" evidence="4">
    <location>
        <begin position="4849"/>
        <end position="4882"/>
    </location>
</feature>
<feature type="compositionally biased region" description="Basic and acidic residues" evidence="4">
    <location>
        <begin position="5474"/>
        <end position="5493"/>
    </location>
</feature>
<feature type="region of interest" description="Disordered" evidence="4">
    <location>
        <begin position="5407"/>
        <end position="6039"/>
    </location>
</feature>
<feature type="compositionally biased region" description="Low complexity" evidence="4">
    <location>
        <begin position="3667"/>
        <end position="3685"/>
    </location>
</feature>
<dbReference type="Gene3D" id="3.80.10.10">
    <property type="entry name" value="Ribonuclease Inhibitor"/>
    <property type="match status" value="1"/>
</dbReference>
<feature type="compositionally biased region" description="Low complexity" evidence="4">
    <location>
        <begin position="2818"/>
        <end position="2858"/>
    </location>
</feature>
<feature type="compositionally biased region" description="Low complexity" evidence="4">
    <location>
        <begin position="5384"/>
        <end position="5393"/>
    </location>
</feature>
<dbReference type="SMART" id="SM00364">
    <property type="entry name" value="LRR_BAC"/>
    <property type="match status" value="3"/>
</dbReference>
<feature type="compositionally biased region" description="Low complexity" evidence="4">
    <location>
        <begin position="95"/>
        <end position="108"/>
    </location>
</feature>
<dbReference type="SUPFAM" id="SSF48403">
    <property type="entry name" value="Ankyrin repeat"/>
    <property type="match status" value="2"/>
</dbReference>